<evidence type="ECO:0000256" key="4">
    <source>
        <dbReference type="ARBA" id="ARBA00022679"/>
    </source>
</evidence>
<dbReference type="RefSeq" id="WP_200197283.1">
    <property type="nucleotide sequence ID" value="NZ_JAENHM010000066.1"/>
</dbReference>
<dbReference type="SUPFAM" id="SSF53155">
    <property type="entry name" value="Methylated DNA-protein cysteine methyltransferase domain"/>
    <property type="match status" value="1"/>
</dbReference>
<dbReference type="GO" id="GO:0003677">
    <property type="term" value="F:DNA binding"/>
    <property type="evidence" value="ECO:0007669"/>
    <property type="project" value="UniProtKB-KW"/>
</dbReference>
<dbReference type="PANTHER" id="PTHR10815:SF14">
    <property type="entry name" value="BIFUNCTIONAL TRANSCRIPTIONAL ACTIVATOR_DNA REPAIR ENZYME ADA"/>
    <property type="match status" value="1"/>
</dbReference>
<dbReference type="InterPro" id="IPR009057">
    <property type="entry name" value="Homeodomain-like_sf"/>
</dbReference>
<dbReference type="NCBIfam" id="NF011964">
    <property type="entry name" value="PRK15435.1"/>
    <property type="match status" value="1"/>
</dbReference>
<protein>
    <submittedName>
        <fullName evidence="12">Bifunctional DNA-binding transcriptional regulator/O6-methylguanine-DNA methyltransferase Ada</fullName>
    </submittedName>
</protein>
<evidence type="ECO:0000256" key="3">
    <source>
        <dbReference type="ARBA" id="ARBA00022603"/>
    </source>
</evidence>
<comment type="cofactor">
    <cofactor evidence="2">
        <name>Zn(2+)</name>
        <dbReference type="ChEBI" id="CHEBI:29105"/>
    </cofactor>
</comment>
<evidence type="ECO:0000256" key="7">
    <source>
        <dbReference type="ARBA" id="ARBA00023159"/>
    </source>
</evidence>
<dbReference type="SMART" id="SM00342">
    <property type="entry name" value="HTH_ARAC"/>
    <property type="match status" value="1"/>
</dbReference>
<dbReference type="Gene3D" id="3.30.160.70">
    <property type="entry name" value="Methylated DNA-protein cysteine methyltransferase domain"/>
    <property type="match status" value="1"/>
</dbReference>
<gene>
    <name evidence="12" type="primary">ada</name>
    <name evidence="12" type="ORF">JHL17_24745</name>
</gene>
<dbReference type="Pfam" id="PF12833">
    <property type="entry name" value="HTH_18"/>
    <property type="match status" value="1"/>
</dbReference>
<dbReference type="InterPro" id="IPR036388">
    <property type="entry name" value="WH-like_DNA-bd_sf"/>
</dbReference>
<keyword evidence="8" id="KW-0804">Transcription</keyword>
<comment type="catalytic activity">
    <reaction evidence="1">
        <text>a 4-O-methyl-thymidine in DNA + L-cysteinyl-[protein] = a thymidine in DNA + S-methyl-L-cysteinyl-[protein]</text>
        <dbReference type="Rhea" id="RHEA:53428"/>
        <dbReference type="Rhea" id="RHEA-COMP:10131"/>
        <dbReference type="Rhea" id="RHEA-COMP:10132"/>
        <dbReference type="Rhea" id="RHEA-COMP:13555"/>
        <dbReference type="Rhea" id="RHEA-COMP:13556"/>
        <dbReference type="ChEBI" id="CHEBI:29950"/>
        <dbReference type="ChEBI" id="CHEBI:82612"/>
        <dbReference type="ChEBI" id="CHEBI:137386"/>
        <dbReference type="ChEBI" id="CHEBI:137387"/>
        <dbReference type="EC" id="2.1.1.63"/>
    </reaction>
</comment>
<dbReference type="SUPFAM" id="SSF57884">
    <property type="entry name" value="Ada DNA repair protein, N-terminal domain (N-Ada 10)"/>
    <property type="match status" value="1"/>
</dbReference>
<dbReference type="Pfam" id="PF02805">
    <property type="entry name" value="Ada_Zn_binding"/>
    <property type="match status" value="1"/>
</dbReference>
<dbReference type="SUPFAM" id="SSF46767">
    <property type="entry name" value="Methylated DNA-protein cysteine methyltransferase, C-terminal domain"/>
    <property type="match status" value="1"/>
</dbReference>
<dbReference type="GO" id="GO:0032259">
    <property type="term" value="P:methylation"/>
    <property type="evidence" value="ECO:0007669"/>
    <property type="project" value="UniProtKB-KW"/>
</dbReference>
<dbReference type="EMBL" id="JAENHM010000066">
    <property type="protein sequence ID" value="MBK1840617.1"/>
    <property type="molecule type" value="Genomic_DNA"/>
</dbReference>
<dbReference type="PANTHER" id="PTHR10815">
    <property type="entry name" value="METHYLATED-DNA--PROTEIN-CYSTEINE METHYLTRANSFERASE"/>
    <property type="match status" value="1"/>
</dbReference>
<evidence type="ECO:0000313" key="12">
    <source>
        <dbReference type="EMBL" id="MBK1840617.1"/>
    </source>
</evidence>
<evidence type="ECO:0000256" key="6">
    <source>
        <dbReference type="ARBA" id="ARBA00023015"/>
    </source>
</evidence>
<dbReference type="NCBIfam" id="TIGR00589">
    <property type="entry name" value="ogt"/>
    <property type="match status" value="1"/>
</dbReference>
<evidence type="ECO:0000313" key="13">
    <source>
        <dbReference type="Proteomes" id="UP000652760"/>
    </source>
</evidence>
<name>A0ABS1FBI3_9PROT</name>
<evidence type="ECO:0000256" key="9">
    <source>
        <dbReference type="ARBA" id="ARBA00023204"/>
    </source>
</evidence>
<evidence type="ECO:0000259" key="11">
    <source>
        <dbReference type="PROSITE" id="PS01124"/>
    </source>
</evidence>
<dbReference type="CDD" id="cd06445">
    <property type="entry name" value="ATase"/>
    <property type="match status" value="1"/>
</dbReference>
<keyword evidence="7" id="KW-0010">Activator</keyword>
<dbReference type="InterPro" id="IPR035451">
    <property type="entry name" value="Ada-like_dom_sf"/>
</dbReference>
<keyword evidence="4" id="KW-0808">Transferase</keyword>
<organism evidence="12 13">
    <name type="scientific">Azospirillum endophyticum</name>
    <dbReference type="NCBI Taxonomy" id="2800326"/>
    <lineage>
        <taxon>Bacteria</taxon>
        <taxon>Pseudomonadati</taxon>
        <taxon>Pseudomonadota</taxon>
        <taxon>Alphaproteobacteria</taxon>
        <taxon>Rhodospirillales</taxon>
        <taxon>Azospirillaceae</taxon>
        <taxon>Azospirillum</taxon>
    </lineage>
</organism>
<feature type="domain" description="HTH araC/xylS-type" evidence="11">
    <location>
        <begin position="112"/>
        <end position="194"/>
    </location>
</feature>
<dbReference type="Pfam" id="PF01035">
    <property type="entry name" value="DNA_binding_1"/>
    <property type="match status" value="1"/>
</dbReference>
<evidence type="ECO:0000256" key="5">
    <source>
        <dbReference type="ARBA" id="ARBA00022763"/>
    </source>
</evidence>
<dbReference type="Gene3D" id="1.10.10.60">
    <property type="entry name" value="Homeodomain-like"/>
    <property type="match status" value="1"/>
</dbReference>
<dbReference type="Gene3D" id="1.10.10.10">
    <property type="entry name" value="Winged helix-like DNA-binding domain superfamily/Winged helix DNA-binding domain"/>
    <property type="match status" value="1"/>
</dbReference>
<dbReference type="InterPro" id="IPR018060">
    <property type="entry name" value="HTH_AraC"/>
</dbReference>
<proteinExistence type="predicted"/>
<keyword evidence="6" id="KW-0805">Transcription regulation</keyword>
<dbReference type="SUPFAM" id="SSF46689">
    <property type="entry name" value="Homeodomain-like"/>
    <property type="match status" value="1"/>
</dbReference>
<evidence type="ECO:0000256" key="2">
    <source>
        <dbReference type="ARBA" id="ARBA00001947"/>
    </source>
</evidence>
<dbReference type="InterPro" id="IPR036217">
    <property type="entry name" value="MethylDNA_cys_MeTrfase_DNAb"/>
</dbReference>
<keyword evidence="3 12" id="KW-0489">Methyltransferase</keyword>
<evidence type="ECO:0000256" key="10">
    <source>
        <dbReference type="ARBA" id="ARBA00049348"/>
    </source>
</evidence>
<dbReference type="Proteomes" id="UP000652760">
    <property type="component" value="Unassembled WGS sequence"/>
</dbReference>
<dbReference type="InterPro" id="IPR036631">
    <property type="entry name" value="MGMT_N_sf"/>
</dbReference>
<keyword evidence="12" id="KW-0238">DNA-binding</keyword>
<keyword evidence="9" id="KW-0234">DNA repair</keyword>
<reference evidence="13" key="1">
    <citation type="submission" date="2021-01" db="EMBL/GenBank/DDBJ databases">
        <title>Genome public.</title>
        <authorList>
            <person name="Liu C."/>
            <person name="Sun Q."/>
        </authorList>
    </citation>
    <scope>NUCLEOTIDE SEQUENCE [LARGE SCALE GENOMIC DNA]</scope>
    <source>
        <strain evidence="13">YIM B02556</strain>
    </source>
</reference>
<dbReference type="PIRSF" id="PIRSF000409">
    <property type="entry name" value="Ada"/>
    <property type="match status" value="1"/>
</dbReference>
<dbReference type="InterPro" id="IPR001497">
    <property type="entry name" value="MethylDNA_cys_MeTrfase_AS"/>
</dbReference>
<sequence>MSGAAAAQGHRMETAIARHRAGGAHGGECDTADDGAPWRGVTTTGIYCRPTCGSRPPKQENVRLFSSRQDAEAAGFRPCRRCRPQDGPIRDRHAELVAEACRLIEAEEGIPSISALAHALGISEGHLHRLFKAQIGLTPRAFAQEKRAQDVREHLLRGRRITETIYETGFGSSGRFYAVTRKSLGMTPSHYKAGGAGETIRFAVGQTSLGAIVVASSEAGVAAILLGDDPEALLRDLQERFSHATLVGADAEYEKLVARVVGLVEAPALGENLPLDVRGTAFQRRVWKVLQSVPPGSIISYDEIAKAVGHPRAIGAVASACASNPLAVAIPCHRVVKSDGSHWGYTWGLDRKRSLLLREGDKNR</sequence>
<evidence type="ECO:0000256" key="1">
    <source>
        <dbReference type="ARBA" id="ARBA00001286"/>
    </source>
</evidence>
<evidence type="ECO:0000256" key="8">
    <source>
        <dbReference type="ARBA" id="ARBA00023163"/>
    </source>
</evidence>
<dbReference type="InterPro" id="IPR016221">
    <property type="entry name" value="Bifunct_regulatory_prot_Ada"/>
</dbReference>
<keyword evidence="13" id="KW-1185">Reference proteome</keyword>
<comment type="caution">
    <text evidence="12">The sequence shown here is derived from an EMBL/GenBank/DDBJ whole genome shotgun (WGS) entry which is preliminary data.</text>
</comment>
<dbReference type="InterPro" id="IPR014048">
    <property type="entry name" value="MethylDNA_cys_MeTrfase_DNA-bd"/>
</dbReference>
<keyword evidence="5" id="KW-0227">DNA damage</keyword>
<dbReference type="InterPro" id="IPR004026">
    <property type="entry name" value="Ada_DNA_repair_Zn-bd"/>
</dbReference>
<dbReference type="PROSITE" id="PS00374">
    <property type="entry name" value="MGMT"/>
    <property type="match status" value="1"/>
</dbReference>
<comment type="catalytic activity">
    <reaction evidence="10">
        <text>a 6-O-methyl-2'-deoxyguanosine in DNA + L-cysteinyl-[protein] = S-methyl-L-cysteinyl-[protein] + a 2'-deoxyguanosine in DNA</text>
        <dbReference type="Rhea" id="RHEA:24000"/>
        <dbReference type="Rhea" id="RHEA-COMP:10131"/>
        <dbReference type="Rhea" id="RHEA-COMP:10132"/>
        <dbReference type="Rhea" id="RHEA-COMP:11367"/>
        <dbReference type="Rhea" id="RHEA-COMP:11368"/>
        <dbReference type="ChEBI" id="CHEBI:29950"/>
        <dbReference type="ChEBI" id="CHEBI:82612"/>
        <dbReference type="ChEBI" id="CHEBI:85445"/>
        <dbReference type="ChEBI" id="CHEBI:85448"/>
        <dbReference type="EC" id="2.1.1.63"/>
    </reaction>
</comment>
<accession>A0ABS1FBI3</accession>
<dbReference type="PROSITE" id="PS01124">
    <property type="entry name" value="HTH_ARAC_FAMILY_2"/>
    <property type="match status" value="1"/>
</dbReference>
<dbReference type="GO" id="GO:0008168">
    <property type="term" value="F:methyltransferase activity"/>
    <property type="evidence" value="ECO:0007669"/>
    <property type="project" value="UniProtKB-KW"/>
</dbReference>
<dbReference type="Gene3D" id="3.40.10.10">
    <property type="entry name" value="DNA Methylphosphotriester Repair Domain"/>
    <property type="match status" value="1"/>
</dbReference>